<comment type="similarity">
    <text evidence="8">Belongs to the protein kinase superfamily.</text>
</comment>
<gene>
    <name evidence="11" type="ORF">EUGRSUZ_C02484</name>
</gene>
<evidence type="ECO:0000256" key="3">
    <source>
        <dbReference type="ARBA" id="ARBA00022777"/>
    </source>
</evidence>
<dbReference type="InterPro" id="IPR008271">
    <property type="entry name" value="Ser/Thr_kinase_AS"/>
</dbReference>
<evidence type="ECO:0000256" key="5">
    <source>
        <dbReference type="ARBA" id="ARBA00047558"/>
    </source>
</evidence>
<keyword evidence="3" id="KW-0418">Kinase</keyword>
<protein>
    <recommendedName>
        <fullName evidence="10">Protein kinase domain-containing protein</fullName>
    </recommendedName>
</protein>
<dbReference type="InterPro" id="IPR000719">
    <property type="entry name" value="Prot_kinase_dom"/>
</dbReference>
<dbReference type="Gene3D" id="1.10.510.10">
    <property type="entry name" value="Transferase(Phosphotransferase) domain 1"/>
    <property type="match status" value="1"/>
</dbReference>
<keyword evidence="4 7" id="KW-0067">ATP-binding</keyword>
<dbReference type="InParanoid" id="A0A059CSF1"/>
<evidence type="ECO:0000313" key="11">
    <source>
        <dbReference type="EMBL" id="KCW81106.1"/>
    </source>
</evidence>
<dbReference type="Gene3D" id="3.30.200.20">
    <property type="entry name" value="Phosphorylase Kinase, domain 1"/>
    <property type="match status" value="1"/>
</dbReference>
<evidence type="ECO:0000256" key="4">
    <source>
        <dbReference type="ARBA" id="ARBA00022840"/>
    </source>
</evidence>
<feature type="compositionally biased region" description="Basic and acidic residues" evidence="9">
    <location>
        <begin position="344"/>
        <end position="353"/>
    </location>
</feature>
<proteinExistence type="inferred from homology"/>
<dbReference type="Pfam" id="PF00069">
    <property type="entry name" value="Pkinase"/>
    <property type="match status" value="1"/>
</dbReference>
<dbReference type="GO" id="GO:0007166">
    <property type="term" value="P:cell surface receptor signaling pathway"/>
    <property type="evidence" value="ECO:0000318"/>
    <property type="project" value="GO_Central"/>
</dbReference>
<feature type="compositionally biased region" description="Polar residues" evidence="9">
    <location>
        <begin position="354"/>
        <end position="377"/>
    </location>
</feature>
<evidence type="ECO:0000256" key="2">
    <source>
        <dbReference type="ARBA" id="ARBA00022741"/>
    </source>
</evidence>
<dbReference type="FunFam" id="1.10.510.10:FF:000084">
    <property type="entry name" value="Wall-associated receptor kinase 2"/>
    <property type="match status" value="1"/>
</dbReference>
<evidence type="ECO:0000256" key="6">
    <source>
        <dbReference type="ARBA" id="ARBA00047951"/>
    </source>
</evidence>
<feature type="binding site" evidence="7">
    <location>
        <position position="82"/>
    </location>
    <ligand>
        <name>ATP</name>
        <dbReference type="ChEBI" id="CHEBI:30616"/>
    </ligand>
</feature>
<evidence type="ECO:0000256" key="9">
    <source>
        <dbReference type="SAM" id="MobiDB-lite"/>
    </source>
</evidence>
<name>A0A059CSF1_EUCGR</name>
<dbReference type="SMART" id="SM00220">
    <property type="entry name" value="S_TKc"/>
    <property type="match status" value="1"/>
</dbReference>
<dbReference type="GO" id="GO:0005524">
    <property type="term" value="F:ATP binding"/>
    <property type="evidence" value="ECO:0007669"/>
    <property type="project" value="UniProtKB-UniRule"/>
</dbReference>
<dbReference type="InterPro" id="IPR011009">
    <property type="entry name" value="Kinase-like_dom_sf"/>
</dbReference>
<dbReference type="InterPro" id="IPR045274">
    <property type="entry name" value="WAK-like"/>
</dbReference>
<reference evidence="11" key="1">
    <citation type="submission" date="2013-07" db="EMBL/GenBank/DDBJ databases">
        <title>The genome of Eucalyptus grandis.</title>
        <authorList>
            <person name="Schmutz J."/>
            <person name="Hayes R."/>
            <person name="Myburg A."/>
            <person name="Tuskan G."/>
            <person name="Grattapaglia D."/>
            <person name="Rokhsar D.S."/>
        </authorList>
    </citation>
    <scope>NUCLEOTIDE SEQUENCE</scope>
    <source>
        <tissue evidence="11">Leaf extractions</tissue>
    </source>
</reference>
<feature type="domain" description="Protein kinase" evidence="10">
    <location>
        <begin position="53"/>
        <end position="333"/>
    </location>
</feature>
<dbReference type="InterPro" id="IPR017441">
    <property type="entry name" value="Protein_kinase_ATP_BS"/>
</dbReference>
<keyword evidence="8" id="KW-0723">Serine/threonine-protein kinase</keyword>
<dbReference type="EMBL" id="KK198755">
    <property type="protein sequence ID" value="KCW81106.1"/>
    <property type="molecule type" value="Genomic_DNA"/>
</dbReference>
<keyword evidence="1" id="KW-0808">Transferase</keyword>
<dbReference type="PROSITE" id="PS50011">
    <property type="entry name" value="PROTEIN_KINASE_DOM"/>
    <property type="match status" value="1"/>
</dbReference>
<keyword evidence="2 7" id="KW-0547">Nucleotide-binding</keyword>
<dbReference type="GO" id="GO:0005886">
    <property type="term" value="C:plasma membrane"/>
    <property type="evidence" value="ECO:0000318"/>
    <property type="project" value="GO_Central"/>
</dbReference>
<evidence type="ECO:0000256" key="8">
    <source>
        <dbReference type="RuleBase" id="RU000304"/>
    </source>
</evidence>
<dbReference type="PANTHER" id="PTHR27005:SF315">
    <property type="entry name" value="PROTEIN KINASE DOMAIN-CONTAINING PROTEIN"/>
    <property type="match status" value="1"/>
</dbReference>
<comment type="catalytic activity">
    <reaction evidence="6">
        <text>L-threonyl-[protein] + ATP = O-phospho-L-threonyl-[protein] + ADP + H(+)</text>
        <dbReference type="Rhea" id="RHEA:46608"/>
        <dbReference type="Rhea" id="RHEA-COMP:11060"/>
        <dbReference type="Rhea" id="RHEA-COMP:11605"/>
        <dbReference type="ChEBI" id="CHEBI:15378"/>
        <dbReference type="ChEBI" id="CHEBI:30013"/>
        <dbReference type="ChEBI" id="CHEBI:30616"/>
        <dbReference type="ChEBI" id="CHEBI:61977"/>
        <dbReference type="ChEBI" id="CHEBI:456216"/>
    </reaction>
</comment>
<dbReference type="OMA" id="DHIRCES"/>
<organism evidence="11">
    <name type="scientific">Eucalyptus grandis</name>
    <name type="common">Flooded gum</name>
    <dbReference type="NCBI Taxonomy" id="71139"/>
    <lineage>
        <taxon>Eukaryota</taxon>
        <taxon>Viridiplantae</taxon>
        <taxon>Streptophyta</taxon>
        <taxon>Embryophyta</taxon>
        <taxon>Tracheophyta</taxon>
        <taxon>Spermatophyta</taxon>
        <taxon>Magnoliopsida</taxon>
        <taxon>eudicotyledons</taxon>
        <taxon>Gunneridae</taxon>
        <taxon>Pentapetalae</taxon>
        <taxon>rosids</taxon>
        <taxon>malvids</taxon>
        <taxon>Myrtales</taxon>
        <taxon>Myrtaceae</taxon>
        <taxon>Myrtoideae</taxon>
        <taxon>Eucalypteae</taxon>
        <taxon>Eucalyptus</taxon>
    </lineage>
</organism>
<dbReference type="GO" id="GO:0004674">
    <property type="term" value="F:protein serine/threonine kinase activity"/>
    <property type="evidence" value="ECO:0007669"/>
    <property type="project" value="UniProtKB-KW"/>
</dbReference>
<dbReference type="PROSITE" id="PS00107">
    <property type="entry name" value="PROTEIN_KINASE_ATP"/>
    <property type="match status" value="1"/>
</dbReference>
<evidence type="ECO:0000256" key="7">
    <source>
        <dbReference type="PROSITE-ProRule" id="PRU10141"/>
    </source>
</evidence>
<accession>A0A059CSF1</accession>
<comment type="catalytic activity">
    <reaction evidence="5">
        <text>L-seryl-[protein] + ATP = O-phospho-L-seryl-[protein] + ADP + H(+)</text>
        <dbReference type="Rhea" id="RHEA:17989"/>
        <dbReference type="Rhea" id="RHEA-COMP:9863"/>
        <dbReference type="Rhea" id="RHEA-COMP:11604"/>
        <dbReference type="ChEBI" id="CHEBI:15378"/>
        <dbReference type="ChEBI" id="CHEBI:29999"/>
        <dbReference type="ChEBI" id="CHEBI:30616"/>
        <dbReference type="ChEBI" id="CHEBI:83421"/>
        <dbReference type="ChEBI" id="CHEBI:456216"/>
    </reaction>
</comment>
<dbReference type="SUPFAM" id="SSF56112">
    <property type="entry name" value="Protein kinase-like (PK-like)"/>
    <property type="match status" value="1"/>
</dbReference>
<evidence type="ECO:0000259" key="10">
    <source>
        <dbReference type="PROSITE" id="PS50011"/>
    </source>
</evidence>
<dbReference type="PROSITE" id="PS00108">
    <property type="entry name" value="PROTEIN_KINASE_ST"/>
    <property type="match status" value="1"/>
</dbReference>
<dbReference type="AlphaFoldDB" id="A0A059CSF1"/>
<evidence type="ECO:0000256" key="1">
    <source>
        <dbReference type="ARBA" id="ARBA00022679"/>
    </source>
</evidence>
<dbReference type="Gramene" id="KCW81106">
    <property type="protein sequence ID" value="KCW81106"/>
    <property type="gene ID" value="EUGRSUZ_C02484"/>
</dbReference>
<feature type="region of interest" description="Disordered" evidence="9">
    <location>
        <begin position="332"/>
        <end position="377"/>
    </location>
</feature>
<dbReference type="PANTHER" id="PTHR27005">
    <property type="entry name" value="WALL-ASSOCIATED RECEPTOR KINASE-LIKE 21"/>
    <property type="match status" value="1"/>
</dbReference>
<dbReference type="eggNOG" id="ENOG502SMEV">
    <property type="taxonomic scope" value="Eukaryota"/>
</dbReference>
<sequence length="377" mass="42106">MAFFFIAISALVFDTWRRRSKQKNFRQNGEELLKHHRVQIFTEAELAKATNNYNDSNKLGEGGFGSVYRARVAGGTMVAVKKPKDLHKSLVKGDFQHELEIVMQINHKNVVRLHGICLETRIPLLVYEYISNGTLFQHIHQNASTILRSWKNRLRIATEVAIALAYMHSCAEPPIIHGDIKSVNILLDQNHSVKVSDFGTSVLISPEHSHIIATEIQGTLGYIDPEYLATGMLTIKSDVYSFGVVVVELLTGKKPTSFITKSGESINIIHHFISSVKDKTLFDVINFEAASEDEMERVGMAAEIAAKCLDQSGAKRPVMMEVAEQLTRINQELDNSTVEEENKETESEVDKENLYSQATSITDSMSQHGTSGSLSIQ</sequence>